<evidence type="ECO:0000313" key="2">
    <source>
        <dbReference type="EMBL" id="CAB4926931.1"/>
    </source>
</evidence>
<dbReference type="Gene3D" id="2.60.40.10">
    <property type="entry name" value="Immunoglobulins"/>
    <property type="match status" value="1"/>
</dbReference>
<sequence length="583" mass="57637">MISTTFRRSASGAAVAALVVAGVGLVSTPARAATLGTLTVSPATGTGQSVSTFTSTGQCVSGNATLRVSGGTGNGAITGYKNLNGATPIGSWNSGSVMVITASQSWGDFARANSLTALLGTYTVQVLCQTAGDTFDGQVRFTAPVSGSAINDATYVGIIPTTTAVTAITDSGYGTSKTFTATVTSSVTSQNPTGSVQFKDGGTDIGSAQTVGSFSSGVGTATLASQNLATGSHSITAVFTPDTAGDTAGVATSTSSAQTYTVSQNTPTVAVSDDKSGTAQQGSTVVLTANVGTGIAGTVDFAYKIGSGSYVSLATGRTVTTGTGLATYSWSLPYTQTVASDYTIKATFAPTDTTNYATGQVGTESFVVTLQPSYSNGETIQVNVPSGALAATVSSNTVVALTTPVIATDGTHFIATGTLNNVRVDDSRAGDFGWVANAQVSDFVACSSYSSTDTFYNNPSNSASTATVPSCTAPTSLSTTSAGYQQTTINGYNLGIAPSATPLPAYTLAPGVVAASAINAANILPGATSSDGLGTSRRVVTATGGTGTGSATGTTFVGGALTLNIPTVNVAGSYAATLTVTVI</sequence>
<evidence type="ECO:0000313" key="3">
    <source>
        <dbReference type="EMBL" id="CAB5012643.1"/>
    </source>
</evidence>
<organism evidence="2">
    <name type="scientific">freshwater metagenome</name>
    <dbReference type="NCBI Taxonomy" id="449393"/>
    <lineage>
        <taxon>unclassified sequences</taxon>
        <taxon>metagenomes</taxon>
        <taxon>ecological metagenomes</taxon>
    </lineage>
</organism>
<evidence type="ECO:0000259" key="1">
    <source>
        <dbReference type="Pfam" id="PF16640"/>
    </source>
</evidence>
<dbReference type="AlphaFoldDB" id="A0A6J7I8D0"/>
<dbReference type="InterPro" id="IPR013783">
    <property type="entry name" value="Ig-like_fold"/>
</dbReference>
<gene>
    <name evidence="2" type="ORF">UFOPK3773_00017</name>
    <name evidence="3" type="ORF">UFOPK3992_01302</name>
</gene>
<accession>A0A6J7I8D0</accession>
<protein>
    <submittedName>
        <fullName evidence="2">Unannotated protein</fullName>
    </submittedName>
</protein>
<dbReference type="Pfam" id="PF16640">
    <property type="entry name" value="Big_3_5"/>
    <property type="match status" value="1"/>
</dbReference>
<dbReference type="InterPro" id="IPR032109">
    <property type="entry name" value="Big_3_5"/>
</dbReference>
<dbReference type="EMBL" id="CAFBNF010000001">
    <property type="protein sequence ID" value="CAB4926931.1"/>
    <property type="molecule type" value="Genomic_DNA"/>
</dbReference>
<proteinExistence type="predicted"/>
<reference evidence="2" key="1">
    <citation type="submission" date="2020-05" db="EMBL/GenBank/DDBJ databases">
        <authorList>
            <person name="Chiriac C."/>
            <person name="Salcher M."/>
            <person name="Ghai R."/>
            <person name="Kavagutti S V."/>
        </authorList>
    </citation>
    <scope>NUCLEOTIDE SEQUENCE</scope>
</reference>
<feature type="domain" description="Bacterial Ig-like" evidence="1">
    <location>
        <begin position="169"/>
        <end position="263"/>
    </location>
</feature>
<name>A0A6J7I8D0_9ZZZZ</name>
<dbReference type="EMBL" id="CAFBOZ010000190">
    <property type="protein sequence ID" value="CAB5012643.1"/>
    <property type="molecule type" value="Genomic_DNA"/>
</dbReference>